<dbReference type="AlphaFoldDB" id="A0AAJ0IVP6"/>
<comment type="caution">
    <text evidence="2">The sequence shown here is derived from an EMBL/GenBank/DDBJ whole genome shotgun (WGS) entry which is preliminary data.</text>
</comment>
<dbReference type="GO" id="GO:0016747">
    <property type="term" value="F:acyltransferase activity, transferring groups other than amino-acyl groups"/>
    <property type="evidence" value="ECO:0007669"/>
    <property type="project" value="InterPro"/>
</dbReference>
<dbReference type="PROSITE" id="PS51186">
    <property type="entry name" value="GNAT"/>
    <property type="match status" value="1"/>
</dbReference>
<evidence type="ECO:0000313" key="3">
    <source>
        <dbReference type="EMBL" id="MCC8623749.1"/>
    </source>
</evidence>
<dbReference type="Pfam" id="PF13508">
    <property type="entry name" value="Acetyltransf_7"/>
    <property type="match status" value="1"/>
</dbReference>
<reference evidence="2 4" key="1">
    <citation type="submission" date="2014-11" db="EMBL/GenBank/DDBJ databases">
        <title>Draft Genome Sequences of Xanthomonas vesicatoria Strains from the Balkan Peninsula.</title>
        <authorList>
            <person name="Vancheva T."/>
            <person name="Lefeuvre P."/>
            <person name="Bogatzevska N."/>
            <person name="Moncheva P."/>
            <person name="Koebnik R."/>
        </authorList>
    </citation>
    <scope>NUCLEOTIDE SEQUENCE [LARGE SCALE GENOMIC DNA]</scope>
    <source>
        <strain evidence="2 4">53M</strain>
    </source>
</reference>
<dbReference type="EMBL" id="JAJIUN010000081">
    <property type="protein sequence ID" value="MCC8623749.1"/>
    <property type="molecule type" value="Genomic_DNA"/>
</dbReference>
<evidence type="ECO:0000313" key="2">
    <source>
        <dbReference type="EMBL" id="KHM91751.1"/>
    </source>
</evidence>
<feature type="domain" description="N-acetyltransferase" evidence="1">
    <location>
        <begin position="7"/>
        <end position="149"/>
    </location>
</feature>
<dbReference type="PANTHER" id="PTHR43233">
    <property type="entry name" value="FAMILY N-ACETYLTRANSFERASE, PUTATIVE (AFU_ORTHOLOGUE AFUA_6G03350)-RELATED"/>
    <property type="match status" value="1"/>
</dbReference>
<name>A0AAJ0IVP6_9XANT</name>
<reference evidence="3" key="2">
    <citation type="submission" date="2021-11" db="EMBL/GenBank/DDBJ databases">
        <title>Genome resources and taxonomic validation of 89 Xanthomonas strains.</title>
        <authorList>
            <person name="Tambong J.T."/>
        </authorList>
    </citation>
    <scope>NUCLEOTIDE SEQUENCE</scope>
    <source>
        <strain evidence="3">Bv 5-4A</strain>
    </source>
</reference>
<dbReference type="SUPFAM" id="SSF55729">
    <property type="entry name" value="Acyl-CoA N-acyltransferases (Nat)"/>
    <property type="match status" value="1"/>
</dbReference>
<sequence length="150" mass="16543">MEPMTALRISTDKQELDLRVIHRFLSEQAYWCLGIPLDTVQRAIAGSLCFGGYVAGAGQVAFARVITDGATFAYLADVFVLDAYRGRGYSKQLVAAIMAHPQLQGLRRFMLATSDAHALYAQYGFAVPTRPHLLMEIAHHDLYRTSPPAA</sequence>
<dbReference type="CDD" id="cd04301">
    <property type="entry name" value="NAT_SF"/>
    <property type="match status" value="1"/>
</dbReference>
<dbReference type="PANTHER" id="PTHR43233:SF1">
    <property type="entry name" value="FAMILY N-ACETYLTRANSFERASE, PUTATIVE (AFU_ORTHOLOGUE AFUA_6G03350)-RELATED"/>
    <property type="match status" value="1"/>
</dbReference>
<evidence type="ECO:0000313" key="4">
    <source>
        <dbReference type="Proteomes" id="UP000030969"/>
    </source>
</evidence>
<dbReference type="InterPro" id="IPR053144">
    <property type="entry name" value="Acetyltransferase_Butenolide"/>
</dbReference>
<dbReference type="Proteomes" id="UP001430544">
    <property type="component" value="Unassembled WGS sequence"/>
</dbReference>
<dbReference type="Gene3D" id="3.40.630.30">
    <property type="match status" value="1"/>
</dbReference>
<gene>
    <name evidence="3" type="ORF">LN473_17540</name>
    <name evidence="2" type="ORF">OR61_18250</name>
</gene>
<dbReference type="EMBL" id="JSYJ01000145">
    <property type="protein sequence ID" value="KHM91751.1"/>
    <property type="molecule type" value="Genomic_DNA"/>
</dbReference>
<dbReference type="InterPro" id="IPR000182">
    <property type="entry name" value="GNAT_dom"/>
</dbReference>
<keyword evidence="5" id="KW-1185">Reference proteome</keyword>
<organism evidence="2 4">
    <name type="scientific">Xanthomonas vesicatoria</name>
    <dbReference type="NCBI Taxonomy" id="56460"/>
    <lineage>
        <taxon>Bacteria</taxon>
        <taxon>Pseudomonadati</taxon>
        <taxon>Pseudomonadota</taxon>
        <taxon>Gammaproteobacteria</taxon>
        <taxon>Lysobacterales</taxon>
        <taxon>Lysobacteraceae</taxon>
        <taxon>Xanthomonas</taxon>
    </lineage>
</organism>
<evidence type="ECO:0000313" key="5">
    <source>
        <dbReference type="Proteomes" id="UP001430544"/>
    </source>
</evidence>
<accession>A0AAJ0IVP6</accession>
<dbReference type="InterPro" id="IPR016181">
    <property type="entry name" value="Acyl_CoA_acyltransferase"/>
</dbReference>
<dbReference type="RefSeq" id="WP_039420313.1">
    <property type="nucleotide sequence ID" value="NZ_CP018470.1"/>
</dbReference>
<protein>
    <submittedName>
        <fullName evidence="3">GNAT family N-acetyltransferase</fullName>
    </submittedName>
    <submittedName>
        <fullName evidence="2">GNAT family acetyltransferase</fullName>
    </submittedName>
</protein>
<proteinExistence type="predicted"/>
<evidence type="ECO:0000259" key="1">
    <source>
        <dbReference type="PROSITE" id="PS51186"/>
    </source>
</evidence>
<dbReference type="Proteomes" id="UP000030969">
    <property type="component" value="Unassembled WGS sequence"/>
</dbReference>